<name>A0AA36JKV2_9DINO</name>
<feature type="region of interest" description="Disordered" evidence="1">
    <location>
        <begin position="1"/>
        <end position="471"/>
    </location>
</feature>
<feature type="domain" description="J" evidence="2">
    <location>
        <begin position="1128"/>
        <end position="1193"/>
    </location>
</feature>
<dbReference type="Proteomes" id="UP001178507">
    <property type="component" value="Unassembled WGS sequence"/>
</dbReference>
<dbReference type="PANTHER" id="PTHR45725:SF1">
    <property type="entry name" value="DISHEVELLED ASSOCIATED ACTIVATOR OF MORPHOGENESIS, ISOFORM D"/>
    <property type="match status" value="1"/>
</dbReference>
<evidence type="ECO:0000256" key="1">
    <source>
        <dbReference type="SAM" id="MobiDB-lite"/>
    </source>
</evidence>
<dbReference type="PANTHER" id="PTHR45725">
    <property type="entry name" value="FORMIN HOMOLOGY 2 FAMILY MEMBER"/>
    <property type="match status" value="1"/>
</dbReference>
<dbReference type="Gene3D" id="1.10.287.110">
    <property type="entry name" value="DnaJ domain"/>
    <property type="match status" value="1"/>
</dbReference>
<feature type="compositionally biased region" description="Acidic residues" evidence="1">
    <location>
        <begin position="99"/>
        <end position="114"/>
    </location>
</feature>
<feature type="compositionally biased region" description="Basic and acidic residues" evidence="1">
    <location>
        <begin position="58"/>
        <end position="82"/>
    </location>
</feature>
<feature type="compositionally biased region" description="Basic and acidic residues" evidence="1">
    <location>
        <begin position="711"/>
        <end position="721"/>
    </location>
</feature>
<reference evidence="3" key="1">
    <citation type="submission" date="2023-08" db="EMBL/GenBank/DDBJ databases">
        <authorList>
            <person name="Chen Y."/>
            <person name="Shah S."/>
            <person name="Dougan E. K."/>
            <person name="Thang M."/>
            <person name="Chan C."/>
        </authorList>
    </citation>
    <scope>NUCLEOTIDE SEQUENCE</scope>
</reference>
<accession>A0AA36JKV2</accession>
<gene>
    <name evidence="3" type="ORF">EVOR1521_LOCUS29075</name>
</gene>
<protein>
    <recommendedName>
        <fullName evidence="2">J domain-containing protein</fullName>
    </recommendedName>
</protein>
<proteinExistence type="predicted"/>
<feature type="compositionally biased region" description="Low complexity" evidence="1">
    <location>
        <begin position="1"/>
        <end position="25"/>
    </location>
</feature>
<feature type="region of interest" description="Disordered" evidence="1">
    <location>
        <begin position="493"/>
        <end position="561"/>
    </location>
</feature>
<feature type="compositionally biased region" description="Basic and acidic residues" evidence="1">
    <location>
        <begin position="546"/>
        <end position="561"/>
    </location>
</feature>
<evidence type="ECO:0000313" key="4">
    <source>
        <dbReference type="Proteomes" id="UP001178507"/>
    </source>
</evidence>
<dbReference type="PRINTS" id="PR00625">
    <property type="entry name" value="JDOMAIN"/>
</dbReference>
<organism evidence="3 4">
    <name type="scientific">Effrenium voratum</name>
    <dbReference type="NCBI Taxonomy" id="2562239"/>
    <lineage>
        <taxon>Eukaryota</taxon>
        <taxon>Sar</taxon>
        <taxon>Alveolata</taxon>
        <taxon>Dinophyceae</taxon>
        <taxon>Suessiales</taxon>
        <taxon>Symbiodiniaceae</taxon>
        <taxon>Effrenium</taxon>
    </lineage>
</organism>
<evidence type="ECO:0000259" key="2">
    <source>
        <dbReference type="PROSITE" id="PS50076"/>
    </source>
</evidence>
<feature type="compositionally biased region" description="Polar residues" evidence="1">
    <location>
        <begin position="44"/>
        <end position="54"/>
    </location>
</feature>
<dbReference type="PROSITE" id="PS50076">
    <property type="entry name" value="DNAJ_2"/>
    <property type="match status" value="1"/>
</dbReference>
<feature type="compositionally biased region" description="Basic and acidic residues" evidence="1">
    <location>
        <begin position="282"/>
        <end position="462"/>
    </location>
</feature>
<keyword evidence="4" id="KW-1185">Reference proteome</keyword>
<dbReference type="InterPro" id="IPR051425">
    <property type="entry name" value="Formin_Homology"/>
</dbReference>
<dbReference type="SMART" id="SM00271">
    <property type="entry name" value="DnaJ"/>
    <property type="match status" value="1"/>
</dbReference>
<dbReference type="AlphaFoldDB" id="A0AA36JKV2"/>
<feature type="compositionally biased region" description="Basic and acidic residues" evidence="1">
    <location>
        <begin position="493"/>
        <end position="530"/>
    </location>
</feature>
<feature type="compositionally biased region" description="Acidic residues" evidence="1">
    <location>
        <begin position="28"/>
        <end position="42"/>
    </location>
</feature>
<evidence type="ECO:0000313" key="3">
    <source>
        <dbReference type="EMBL" id="CAJ1407355.1"/>
    </source>
</evidence>
<dbReference type="EMBL" id="CAUJNA010003669">
    <property type="protein sequence ID" value="CAJ1407355.1"/>
    <property type="molecule type" value="Genomic_DNA"/>
</dbReference>
<dbReference type="InterPro" id="IPR036869">
    <property type="entry name" value="J_dom_sf"/>
</dbReference>
<dbReference type="SUPFAM" id="SSF46565">
    <property type="entry name" value="Chaperone J-domain"/>
    <property type="match status" value="1"/>
</dbReference>
<sequence>MRSSPRSVRSVRSLRSVRSVLSARSAEPEEAENASYSDDFDATMDSQSEAQLDSSVAEDARRTAAADRRQEIARRQEADAKRTVLASKVSEGSEKSGSVDEEVDEEIPSEDFDALSENSNSFYDPEAKRREEEMEKRQREEEERKRKEQEAAEEQRRRKEVDEANRRLAERKRQEDAQRRAKEEQEQAEQARKKAEEAERERKLAEERQKKAEEERVRKAEEERVRNEAAERARKAKEEEERRKQEEEKVRRMEEEARQKQKEEEERVEKAEQAQQQLEEEDRARRMEEAAKQKQEEEERAKKEQDARQKKLEEEERARKVEDDARQKKQEQELARKAEQEAQQKRQQEEEEHARKVEDDARKAMEEEEEARQTQKQQEEELARRTESHQLRLEEEEQARNAEEARQKQKQQEQELARKAGLEAKQRKREEEEQARKVEDAARRKQNLEDELLRKADREKQAKNLTTDEFGLAVADECHFLRRELQREEDLRRLPVESLADRLPKTDFRPEPERGNRSEEDARYGMKASDRIGSPRRLDLTSPAKAVEEGHGTPGRWAKEEPNSRYKQEEWSWDRWGRWGWSHWGSQDWWGRWEDPWQSEKENLWSSPTGGLWRRWPRDSDPRLHQLQHYTGAGFYPPIALASPFGLGHQLALQDCSTQARPFAGDGYLAFQPPPRPERRLVLEESPLSLHETGQLVQRPGPLETTAQRPEVSERPERPEPEPQEPQEASFEAQLLEALLAVVEEMLQLKYGKTCDAVQLRRQLLRRGAGEQITVQRMVEHLNSQELWADVGHQVRLVLQMRQLSFQELLSRLRRFAGTSCAICVRASAGGVRALAVFRAARGAVCGRGGKRALEHVPEEDFCSAFALEPKILAPAPPLTAEFQSLDEAEEAEEAPVARTSPQLLAALHAPLPSTVVFRQAAKALELDELQVLPELLQRLVAWFRSTDQCLVASAQRSLAEAPGHRALVGAMQRGLSLPELCHLVLQVVGRSCRHHVENAAAFVQAGAAKQVCLVLERHQGHKELQRHGRGASRAGKESNEWGALLDRRRPNAAPLLAPSNKPPSEKPRQQQEGRMCPITGLEGVCPMARKPQLKEGEKPPELKVLMFLMWEEGESKVSVGVYPHQSQHWEALQLPDTTRKEQIKAQYRKLSVKYHPDKNKEEGAKERFQRITEAYEALKDRLRGRLKAARPI</sequence>
<feature type="compositionally biased region" description="Basic and acidic residues" evidence="1">
    <location>
        <begin position="125"/>
        <end position="272"/>
    </location>
</feature>
<dbReference type="Pfam" id="PF00226">
    <property type="entry name" value="DnaJ"/>
    <property type="match status" value="1"/>
</dbReference>
<dbReference type="InterPro" id="IPR001623">
    <property type="entry name" value="DnaJ_domain"/>
</dbReference>
<feature type="region of interest" description="Disordered" evidence="1">
    <location>
        <begin position="1053"/>
        <end position="1075"/>
    </location>
</feature>
<feature type="region of interest" description="Disordered" evidence="1">
    <location>
        <begin position="691"/>
        <end position="730"/>
    </location>
</feature>
<comment type="caution">
    <text evidence="3">The sequence shown here is derived from an EMBL/GenBank/DDBJ whole genome shotgun (WGS) entry which is preliminary data.</text>
</comment>
<dbReference type="CDD" id="cd06257">
    <property type="entry name" value="DnaJ"/>
    <property type="match status" value="1"/>
</dbReference>